<keyword evidence="1" id="KW-0472">Membrane</keyword>
<sequence length="130" mass="13911">MSIKDAPIPFRAAPSVPIDLNGSSFANASISAPLELALTILKPITTIESDDLWHPIVFDENSSRYFENLENVLAYGIANVSDNASIKSNGTIEATNDTMKLVSMIATAILLGFIILATIIVIDLAGSYLQ</sequence>
<keyword evidence="1" id="KW-0812">Transmembrane</keyword>
<keyword evidence="3" id="KW-1185">Reference proteome</keyword>
<name>A0A9N9TV86_PHYSR</name>
<dbReference type="Proteomes" id="UP001153712">
    <property type="component" value="Chromosome 6"/>
</dbReference>
<evidence type="ECO:0000313" key="3">
    <source>
        <dbReference type="Proteomes" id="UP001153712"/>
    </source>
</evidence>
<dbReference type="OrthoDB" id="10034726at2759"/>
<reference evidence="2" key="1">
    <citation type="submission" date="2022-01" db="EMBL/GenBank/DDBJ databases">
        <authorList>
            <person name="King R."/>
        </authorList>
    </citation>
    <scope>NUCLEOTIDE SEQUENCE</scope>
</reference>
<evidence type="ECO:0000313" key="2">
    <source>
        <dbReference type="EMBL" id="CAG9862944.1"/>
    </source>
</evidence>
<keyword evidence="1" id="KW-1133">Transmembrane helix</keyword>
<evidence type="ECO:0000256" key="1">
    <source>
        <dbReference type="SAM" id="Phobius"/>
    </source>
</evidence>
<dbReference type="AlphaFoldDB" id="A0A9N9TV86"/>
<protein>
    <submittedName>
        <fullName evidence="2">Uncharacterized protein</fullName>
    </submittedName>
</protein>
<accession>A0A9N9TV86</accession>
<proteinExistence type="predicted"/>
<feature type="transmembrane region" description="Helical" evidence="1">
    <location>
        <begin position="101"/>
        <end position="122"/>
    </location>
</feature>
<gene>
    <name evidence="2" type="ORF">PHYEVI_LOCUS9245</name>
</gene>
<dbReference type="EMBL" id="OU900099">
    <property type="protein sequence ID" value="CAG9862944.1"/>
    <property type="molecule type" value="Genomic_DNA"/>
</dbReference>
<organism evidence="2 3">
    <name type="scientific">Phyllotreta striolata</name>
    <name type="common">Striped flea beetle</name>
    <name type="synonym">Crioceris striolata</name>
    <dbReference type="NCBI Taxonomy" id="444603"/>
    <lineage>
        <taxon>Eukaryota</taxon>
        <taxon>Metazoa</taxon>
        <taxon>Ecdysozoa</taxon>
        <taxon>Arthropoda</taxon>
        <taxon>Hexapoda</taxon>
        <taxon>Insecta</taxon>
        <taxon>Pterygota</taxon>
        <taxon>Neoptera</taxon>
        <taxon>Endopterygota</taxon>
        <taxon>Coleoptera</taxon>
        <taxon>Polyphaga</taxon>
        <taxon>Cucujiformia</taxon>
        <taxon>Chrysomeloidea</taxon>
        <taxon>Chrysomelidae</taxon>
        <taxon>Galerucinae</taxon>
        <taxon>Alticini</taxon>
        <taxon>Phyllotreta</taxon>
    </lineage>
</organism>